<organism evidence="1 2">
    <name type="scientific">Halosquirtibacter laminarini</name>
    <dbReference type="NCBI Taxonomy" id="3374600"/>
    <lineage>
        <taxon>Bacteria</taxon>
        <taxon>Pseudomonadati</taxon>
        <taxon>Bacteroidota</taxon>
        <taxon>Bacteroidia</taxon>
        <taxon>Marinilabiliales</taxon>
        <taxon>Prolixibacteraceae</taxon>
        <taxon>Halosquirtibacter</taxon>
    </lineage>
</organism>
<accession>A0AC61NIT7</accession>
<dbReference type="EMBL" id="CP081303">
    <property type="protein sequence ID" value="QZE15622.1"/>
    <property type="molecule type" value="Genomic_DNA"/>
</dbReference>
<name>A0AC61NIT7_9BACT</name>
<evidence type="ECO:0000313" key="2">
    <source>
        <dbReference type="Proteomes" id="UP000826212"/>
    </source>
</evidence>
<dbReference type="Proteomes" id="UP000826212">
    <property type="component" value="Chromosome"/>
</dbReference>
<proteinExistence type="predicted"/>
<keyword evidence="2" id="KW-1185">Reference proteome</keyword>
<protein>
    <submittedName>
        <fullName evidence="1">Efflux RND transporter periplasmic adaptor subunit</fullName>
    </submittedName>
</protein>
<sequence>MKKIYIVILIVLGLGIFIGSRFQHSDKNKEEIHTHTEKVAEVWSCSMHPSIRQDHPGKCPICGMDLIKIENDKMELPQEGIHLSEEAKKQAELETFMVEKMRPFNSLSLTGQIEINPKEERTQSVHLTGRIESINVSYEGEYIKKGAIIATLYSPELITAQKELIESKQNPRLKQASIKKLEQWKINKQQIEKIEHSGVVIQNFPIIAEHSGYISNLNIHTGDYLKAGQKLYNLNSYQSVWAILDLYAQDQKQVAIGDTILIHATANPSLVQTATISFIAPTSNSTDHTTIARAVIQNRDREWKPNTFIQAKWNTYAKKSMVVVPKSAVMWTGQHSIVYVENEQGNYIARNVVLGPQYNQMYEVVSGLHVGEKVVKKGTFIIDASAELAHKSSMMNPPKGHSTHHAMKMVNSEATISVNGKCELCKKTIETAAKSLTGVTNATWNKDSKKLSLHYMPKMVSLDQIELTIANKGYDTQNHKAKDSIYKALPKCCQYNRHSLDAKHTKIKEVKKSSNDDASLHATKMKTKSTIIIVNGNCGMCKKTIESTANAVSGVTSAKWDKSSKKLSLQYMPSMVSLDNIEKNIANKGYDTPNYKAKDSIYNQLPSCCQYRK</sequence>
<reference evidence="1" key="1">
    <citation type="submission" date="2021-08" db="EMBL/GenBank/DDBJ databases">
        <title>Novel anaerobic bacterium isolated from sea squirt in East Sea, Republic of Korea.</title>
        <authorList>
            <person name="Nguyen T.H."/>
            <person name="Li Z."/>
            <person name="Lee Y.-J."/>
            <person name="Ko J."/>
            <person name="Kim S.-G."/>
        </authorList>
    </citation>
    <scope>NUCLEOTIDE SEQUENCE</scope>
    <source>
        <strain evidence="1">KCTC 25031</strain>
    </source>
</reference>
<gene>
    <name evidence="1" type="ORF">K4L44_07260</name>
</gene>
<evidence type="ECO:0000313" key="1">
    <source>
        <dbReference type="EMBL" id="QZE15622.1"/>
    </source>
</evidence>